<comment type="similarity">
    <text evidence="2">Belongs to the PI3/PI4-kinase family. ATM subfamily.</text>
</comment>
<dbReference type="EMBL" id="CP076751">
    <property type="protein sequence ID" value="QWW24169.1"/>
    <property type="molecule type" value="Genomic_DNA"/>
</dbReference>
<dbReference type="Pfam" id="PF11640">
    <property type="entry name" value="TAN"/>
    <property type="match status" value="1"/>
</dbReference>
<evidence type="ECO:0000256" key="8">
    <source>
        <dbReference type="ARBA" id="ARBA00022895"/>
    </source>
</evidence>
<evidence type="ECO:0000313" key="18">
    <source>
        <dbReference type="EMBL" id="QWW24169.1"/>
    </source>
</evidence>
<evidence type="ECO:0000259" key="17">
    <source>
        <dbReference type="PROSITE" id="PS51189"/>
    </source>
</evidence>
<feature type="region of interest" description="Disordered" evidence="15">
    <location>
        <begin position="3085"/>
        <end position="3228"/>
    </location>
</feature>
<evidence type="ECO:0000256" key="6">
    <source>
        <dbReference type="ARBA" id="ARBA00022679"/>
    </source>
</evidence>
<dbReference type="SMART" id="SM01342">
    <property type="entry name" value="TAN"/>
    <property type="match status" value="1"/>
</dbReference>
<feature type="compositionally biased region" description="Acidic residues" evidence="15">
    <location>
        <begin position="3219"/>
        <end position="3228"/>
    </location>
</feature>
<dbReference type="Gene3D" id="3.30.1010.10">
    <property type="entry name" value="Phosphatidylinositol 3-kinase Catalytic Subunit, Chain A, domain 4"/>
    <property type="match status" value="1"/>
</dbReference>
<keyword evidence="8" id="KW-0779">Telomere</keyword>
<dbReference type="InterPro" id="IPR014009">
    <property type="entry name" value="PIK_FAT"/>
</dbReference>
<feature type="compositionally biased region" description="Basic and acidic residues" evidence="15">
    <location>
        <begin position="3193"/>
        <end position="3204"/>
    </location>
</feature>
<organism evidence="18">
    <name type="scientific">Candidozyma auris</name>
    <name type="common">Yeast</name>
    <name type="synonym">Candida auris</name>
    <dbReference type="NCBI Taxonomy" id="498019"/>
    <lineage>
        <taxon>Eukaryota</taxon>
        <taxon>Fungi</taxon>
        <taxon>Dikarya</taxon>
        <taxon>Ascomycota</taxon>
        <taxon>Saccharomycotina</taxon>
        <taxon>Pichiomycetes</taxon>
        <taxon>Metschnikowiaceae</taxon>
        <taxon>Candidozyma</taxon>
    </lineage>
</organism>
<dbReference type="CDD" id="cd05171">
    <property type="entry name" value="PIKKc_ATM"/>
    <property type="match status" value="1"/>
</dbReference>
<dbReference type="GO" id="GO:0004674">
    <property type="term" value="F:protein serine/threonine kinase activity"/>
    <property type="evidence" value="ECO:0007669"/>
    <property type="project" value="UniProtKB-KW"/>
</dbReference>
<dbReference type="PROSITE" id="PS50290">
    <property type="entry name" value="PI3_4_KINASE_3"/>
    <property type="match status" value="1"/>
</dbReference>
<dbReference type="Pfam" id="PF00454">
    <property type="entry name" value="PI3_PI4_kinase"/>
    <property type="match status" value="1"/>
</dbReference>
<feature type="domain" description="PI3K/PI4K catalytic" evidence="16">
    <location>
        <begin position="2501"/>
        <end position="2810"/>
    </location>
</feature>
<dbReference type="PANTHER" id="PTHR37079:SF4">
    <property type="entry name" value="SERINE_THREONINE-PROTEIN KINASE ATM"/>
    <property type="match status" value="1"/>
</dbReference>
<accession>A0A8F2W1X3</accession>
<evidence type="ECO:0000256" key="1">
    <source>
        <dbReference type="ARBA" id="ARBA00004574"/>
    </source>
</evidence>
<dbReference type="InterPro" id="IPR018936">
    <property type="entry name" value="PI3/4_kinase_CS"/>
</dbReference>
<evidence type="ECO:0000256" key="2">
    <source>
        <dbReference type="ARBA" id="ARBA00010769"/>
    </source>
</evidence>
<keyword evidence="7" id="KW-0418">Kinase</keyword>
<dbReference type="Gene3D" id="1.10.1070.11">
    <property type="entry name" value="Phosphatidylinositol 3-/4-kinase, catalytic domain"/>
    <property type="match status" value="1"/>
</dbReference>
<evidence type="ECO:0000256" key="14">
    <source>
        <dbReference type="SAM" id="Coils"/>
    </source>
</evidence>
<evidence type="ECO:0000256" key="5">
    <source>
        <dbReference type="ARBA" id="ARBA00022527"/>
    </source>
</evidence>
<comment type="subcellular location">
    <subcellularLocation>
        <location evidence="1">Chromosome</location>
        <location evidence="1">Telomere</location>
    </subcellularLocation>
</comment>
<feature type="compositionally biased region" description="Basic and acidic residues" evidence="15">
    <location>
        <begin position="3085"/>
        <end position="3100"/>
    </location>
</feature>
<dbReference type="GO" id="GO:0000781">
    <property type="term" value="C:chromosome, telomeric region"/>
    <property type="evidence" value="ECO:0007669"/>
    <property type="project" value="UniProtKB-SubCell"/>
</dbReference>
<dbReference type="InterPro" id="IPR021668">
    <property type="entry name" value="TAN"/>
</dbReference>
<dbReference type="SUPFAM" id="SSF56112">
    <property type="entry name" value="Protein kinase-like (PK-like)"/>
    <property type="match status" value="1"/>
</dbReference>
<sequence>MSVFDLPTIVESLRSRRVKSRNDALTLLRTFSVAKLKLTPRHFVVLSDGLLKLIEIESEAYSNNSSAATQQRLLTASSLVKDITEEMLKSGHVRYKHFTSLVSNMMALFYNSKSQLLLAPCVNNFGQILNHLLYQQFYIIHLSLESWIKHYNFLVKSLKLILKLPNNSYLDFSHESLLTDLLSSLHYLIGGGSSDVYEPLKKDKRYLTLQGILKDIFDLYNGRESAVLVEAFKLIIKLLVSLSTDDVIFCHKLIHVALSPLLAFVHTSVDTLLTQFVIFLNIDSIYRYLDIDGLPQLITSDVFPACPSEEDETNLDIGDPRESLSSMYKVSVLAQALLSRLVNSPLRLTIEDVGSVVRASALNWFELPTMELRTNKELLWLLYLGTCKLLCKYYELSKSKNFVDVTQSFRTNSYKRLKIQSTKLDISSFDDMQSLLKYMIEFTDDSKIQTVGLQLLAFTCDSVQSRQPNTTQESFTPLDAEVNFNETTVIDIRLDEESSGHDYGHGVICCVIKCFNNATLTYWCLLSTLSVLRKCDLHQSHCDANFIRRLHQLTKLLVPLIKNKEFSELACKLFNHIVFSIDPERLSSIINSTILTQLESVVDLAEINGPSHIHNEAICFWWALHWAMSKSTLNRSENVSKGAGRWLLSKWSEGSVEQADGIVVSQDCDQQMLADFIVWLHGHIVDSRKAISCRHPNSRLHRITQPLSANSQFEQFVSLENDSIDAHVHFVSVLPCAGNDFVVNSIIDRISRASTNLTTANEILSAQLYLAKFVTILKPLIMKHSEKGIEVEQLPEKLWRAIFMGLSTQEEFVQVLEELNSEPLKGIASSEINIIRRQLEEFYHGFVTPSQDFSTHDSSDVQFDQEFSSSSVKSRSTIVNKPFISSMARVAYFRFLSDYDKSNPLLLEILSNCEPVAAIECIEYMLNSASVETLDDNFIMGLIRHLGEGPLSSHWIDRSSQTIVLTSKLLTKLMPLVLQPREFDWKKDFLDLLNFLTQCERKSLFLTENAKYSVSYIFLEASSHSLFEKLSDDDILRRILSTDSNSLKSRLSKPVEKHISQSNSIKQIEIYRKIFESFPHPQETVEKAATYCYFLGKISNGTSQVMIPAIFNLLECSRFDFFVPYLEKSFQIMSNTVHLETRKQLFLTFRLEILKSWWHNGIAFEDFPYGLFNYVNYKEFIVDNYRQLVAVCIAVRSERLSPLAVSVLRQIGNFKGYDTQSLVYDSLSILIPLAYTSGGVRNEVFKTVSPHLNDSYKGYLKEKVLLMILETLKLTNVSSEASLAEVCSQSRARKIFNSEVILDSSMRATITPVSSVDLMKALISKFWAPERGKFWTTDVCFFLIRQIGLGIQHENVEEIHLCLRRIKFVICQSDVEFRSRHMIELLVDICVPLLHVELYQDVSTLLSLIDFDALSEIGSREAFVIVGKITNVIFNKLTVSGEVLNFFLKVKESLTQRPQIFGSFTSVVEKSVDKLSGICIEAFVEDFEDVLHDVACPATPSSVTNITLDLLKSIYCDVSIPAPVKTDEEVVKLFLRYDFSDTSDNEFGAWVARYLSSYYLTSSNEGDISNLITREEMPNINRTRFSSLCSSLDFIADLILELSQDGDYEAKAFTESIIGAIIWKYELRKDDSTKFLTVDKFYEKKREYIVPMDFHSCLLVISGSDSLAIENEDLNSIINSLETRVNGCKFFEWSCQLSLAFFQEVAKFSSMASLFASCIIRYPSLAARCIPDLVCFYATLLGTRGAQIVCDLVSKLCDCVHIMGKEGVYLLADIVLRLRIGSKIEGSPFIKAYNKLNLIEVFTALNSSARSKSALMILEDATKGLLENIDWNLHRGSLIRIYESIDDYDMLFGIPENANLSSAMQMEGRLGSTSDVLKNSMAHLDAAYLSSANINCKSTMNALLKSGLIGVAKLVSQNLSDGRECHEWSWKLNSWDIPLKDLPLSDHEVIYNYLKRLHGHVPDAFSKTLQETFVQKSHLFESDLSTKTFHENLLRWFVALASITEVDTILSSKSDNEVSDIIDSFSSKSSWFSKADLKCSENILLCRREAFRLQIMLSQNGSLATTSPFINRNWEGLIQDLSVYGAVARSNNHLQKMMNAAVLLDDFVNSPEVVKLDDWPRIQRFATFSIAQTLWAQGNINTPIAMLKNSSDELNPDNNIHPLSVHSAMITSQLVQWLAESKEELGSKILNKYVEPIEDLIAEVENLDQRSKSYQLLASFCEQQFKMSSLNSQISEIKKRIESKKGEIEVIKLHYGKTAVTPSERKSVQKYYNRLKGQVAADSSELESLIESKMTFASKSTRFYLKALLTDNGGSESVDRFISLFLELSSFQSLQSSLKEELCLLPSHKALSWCTQLMARLSDDESDFQTSVQSLISRICYDHPYHSLYMLLSLLYHKQLAQDTNNNAMLLRVEAAMKIREQLTQKDSDFSKNILLPIEKFSEECVALAKLKSSRGRTINLDRIEGGKYWLQELPQIPLPTNELEVSKHGYGHVPKMLSVNAKVSIATSGLSLPKIALFTLSDGCQQKMLLKYGTDDLRQDATMEQVFEKVNSILVKDRESRKRSLRIRTYKAIPLGPRAGIIEFVANSKALIEVIRPYHHKQDQMKYEKAKEAMKQCQSSTIKERVEVYENITDKVKPVFHMYFSDTFLTPDTWYSSRQHYTRGLAASSMVGHILGLGDRHCNNILLEESSGEPIHIDLGVAFDQGKRLPIPETVPFRLTRDMVDGLGITGVHGAFDKSCQHTFRVLREHRDHILAILDALRWDPLYSWSISPLRMKRLQDEGKTSVPEPVEDGSEANAAVQTVVEKFNAGGLNVYQRDTQRYIKTSQLQVKVQNDTKEGATSYSFLCACQEGIFGSDLNITKVKRSKSKADLDDQTWLKLFELLFRDNWLTEKSEIEQFSTVEVAGKLESSESYDPSTGELAEGDLADEVPELTIVVRTKGRLSVEYGSFKAQTREADASSLESRQELDILNWLSLQSQQLSEMSKQLTYKNEELAETRGDLTSKEEEIRTTINDYNLILADLEDRFYQVLNSKRRKILELQNDDTDQLKHLNEQFEVNNRNNLNRVRIEDILRREDYKALEEKNKEARSRSIEEEAKKQKRAPRRVKNPIGKEEDDALRDLGSDKSDVKSHDENRKRSGKPVVEVKGEPVEGVKEEPVEVKEESPEDVEMKLESDESCGAGDDTDYSDENDVKQENEERSISEANSDAEGRHEELVSGDETDYSN</sequence>
<evidence type="ECO:0000256" key="12">
    <source>
        <dbReference type="ARBA" id="ARBA00032467"/>
    </source>
</evidence>
<evidence type="ECO:0000256" key="13">
    <source>
        <dbReference type="ARBA" id="ARBA00047899"/>
    </source>
</evidence>
<evidence type="ECO:0000259" key="16">
    <source>
        <dbReference type="PROSITE" id="PS50290"/>
    </source>
</evidence>
<dbReference type="Proteomes" id="UP000825438">
    <property type="component" value="Chromosome III"/>
</dbReference>
<dbReference type="PROSITE" id="PS00916">
    <property type="entry name" value="PI3_4_KINASE_2"/>
    <property type="match status" value="1"/>
</dbReference>
<dbReference type="InterPro" id="IPR000403">
    <property type="entry name" value="PI3/4_kinase_cat_dom"/>
</dbReference>
<dbReference type="PROSITE" id="PS00915">
    <property type="entry name" value="PI3_4_KINASE_1"/>
    <property type="match status" value="1"/>
</dbReference>
<feature type="compositionally biased region" description="Basic residues" evidence="15">
    <location>
        <begin position="3101"/>
        <end position="3110"/>
    </location>
</feature>
<feature type="compositionally biased region" description="Basic and acidic residues" evidence="15">
    <location>
        <begin position="3146"/>
        <end position="3177"/>
    </location>
</feature>
<dbReference type="InterPro" id="IPR011009">
    <property type="entry name" value="Kinase-like_dom_sf"/>
</dbReference>
<evidence type="ECO:0000256" key="11">
    <source>
        <dbReference type="ARBA" id="ARBA00031460"/>
    </source>
</evidence>
<feature type="domain" description="FAT" evidence="17">
    <location>
        <begin position="1800"/>
        <end position="2397"/>
    </location>
</feature>
<dbReference type="PROSITE" id="PS51189">
    <property type="entry name" value="FAT"/>
    <property type="match status" value="1"/>
</dbReference>
<feature type="compositionally biased region" description="Basic and acidic residues" evidence="15">
    <location>
        <begin position="3121"/>
        <end position="3139"/>
    </location>
</feature>
<gene>
    <name evidence="18" type="ORF">CA7LBN_003003</name>
</gene>
<feature type="coiled-coil region" evidence="14">
    <location>
        <begin position="2197"/>
        <end position="2247"/>
    </location>
</feature>
<proteinExistence type="inferred from homology"/>
<keyword evidence="5" id="KW-0723">Serine/threonine-protein kinase</keyword>
<dbReference type="PANTHER" id="PTHR37079">
    <property type="entry name" value="SERINE/THREONINE-PROTEIN KINASE ATM"/>
    <property type="match status" value="1"/>
</dbReference>
<evidence type="ECO:0000256" key="9">
    <source>
        <dbReference type="ARBA" id="ARBA00030020"/>
    </source>
</evidence>
<dbReference type="InterPro" id="IPR038980">
    <property type="entry name" value="ATM_plant"/>
</dbReference>
<evidence type="ECO:0000256" key="3">
    <source>
        <dbReference type="ARBA" id="ARBA00014619"/>
    </source>
</evidence>
<evidence type="ECO:0000256" key="7">
    <source>
        <dbReference type="ARBA" id="ARBA00022777"/>
    </source>
</evidence>
<dbReference type="InterPro" id="IPR036940">
    <property type="entry name" value="PI3/4_kinase_cat_sf"/>
</dbReference>
<keyword evidence="8" id="KW-0158">Chromosome</keyword>
<comment type="catalytic activity">
    <reaction evidence="13">
        <text>L-threonyl-[protein] + ATP = O-phospho-L-threonyl-[protein] + ADP + H(+)</text>
        <dbReference type="Rhea" id="RHEA:46608"/>
        <dbReference type="Rhea" id="RHEA-COMP:11060"/>
        <dbReference type="Rhea" id="RHEA-COMP:11605"/>
        <dbReference type="ChEBI" id="CHEBI:15378"/>
        <dbReference type="ChEBI" id="CHEBI:30013"/>
        <dbReference type="ChEBI" id="CHEBI:30616"/>
        <dbReference type="ChEBI" id="CHEBI:61977"/>
        <dbReference type="ChEBI" id="CHEBI:456216"/>
        <dbReference type="EC" id="2.7.11.1"/>
    </reaction>
</comment>
<keyword evidence="6" id="KW-0808">Transferase</keyword>
<evidence type="ECO:0000256" key="15">
    <source>
        <dbReference type="SAM" id="MobiDB-lite"/>
    </source>
</evidence>
<evidence type="ECO:0000256" key="4">
    <source>
        <dbReference type="ARBA" id="ARBA00020288"/>
    </source>
</evidence>
<evidence type="ECO:0000256" key="10">
    <source>
        <dbReference type="ARBA" id="ARBA00030222"/>
    </source>
</evidence>
<name>A0A8F2W1X3_CANAR</name>
<keyword evidence="14" id="KW-0175">Coiled coil</keyword>
<dbReference type="InterPro" id="IPR044107">
    <property type="entry name" value="PIKKc_ATM"/>
</dbReference>
<reference evidence="18" key="1">
    <citation type="submission" date="2021-06" db="EMBL/GenBank/DDBJ databases">
        <title>Candida auris outbreak in lebanese hospital.</title>
        <authorList>
            <person name="Finianos M."/>
        </authorList>
    </citation>
    <scope>NUCLEOTIDE SEQUENCE</scope>
    <source>
        <strain evidence="18">CA7LBN</strain>
    </source>
</reference>
<dbReference type="GO" id="GO:0006281">
    <property type="term" value="P:DNA repair"/>
    <property type="evidence" value="ECO:0007669"/>
    <property type="project" value="InterPro"/>
</dbReference>
<protein>
    <recommendedName>
        <fullName evidence="3">Serine/threonine-protein kinase TEL1</fullName>
    </recommendedName>
    <alternativeName>
        <fullName evidence="9">ATM homolog</fullName>
    </alternativeName>
    <alternativeName>
        <fullName evidence="11 12">DNA-damage checkpoint kinase TEL1</fullName>
    </alternativeName>
    <alternativeName>
        <fullName evidence="4">Serine/threonine-protein kinase tel1</fullName>
    </alternativeName>
    <alternativeName>
        <fullName evidence="10">Telomere length regulation protein 1</fullName>
    </alternativeName>
</protein>
<dbReference type="SMART" id="SM00146">
    <property type="entry name" value="PI3Kc"/>
    <property type="match status" value="1"/>
</dbReference>